<reference evidence="1" key="2">
    <citation type="journal article" date="2024" name="Plant">
        <title>Genomic evolution and insights into agronomic trait innovations of Sesamum species.</title>
        <authorList>
            <person name="Miao H."/>
            <person name="Wang L."/>
            <person name="Qu L."/>
            <person name="Liu H."/>
            <person name="Sun Y."/>
            <person name="Le M."/>
            <person name="Wang Q."/>
            <person name="Wei S."/>
            <person name="Zheng Y."/>
            <person name="Lin W."/>
            <person name="Duan Y."/>
            <person name="Cao H."/>
            <person name="Xiong S."/>
            <person name="Wang X."/>
            <person name="Wei L."/>
            <person name="Li C."/>
            <person name="Ma Q."/>
            <person name="Ju M."/>
            <person name="Zhao R."/>
            <person name="Li G."/>
            <person name="Mu C."/>
            <person name="Tian Q."/>
            <person name="Mei H."/>
            <person name="Zhang T."/>
            <person name="Gao T."/>
            <person name="Zhang H."/>
        </authorList>
    </citation>
    <scope>NUCLEOTIDE SEQUENCE</scope>
    <source>
        <strain evidence="1">3651</strain>
    </source>
</reference>
<dbReference type="EMBL" id="JACGWO010000006">
    <property type="protein sequence ID" value="KAK4425457.1"/>
    <property type="molecule type" value="Genomic_DNA"/>
</dbReference>
<dbReference type="AlphaFoldDB" id="A0AAE1Y8T6"/>
<dbReference type="Proteomes" id="UP001293254">
    <property type="component" value="Unassembled WGS sequence"/>
</dbReference>
<protein>
    <submittedName>
        <fullName evidence="1">Uncharacterized protein</fullName>
    </submittedName>
</protein>
<sequence>MVWRDLLHISYCTTKGAIKDKASNMNTTEILAASPMPVNRENDLSDSVPDLETIGETDDEGLDAAMVDNACWLKHWNKVASGDVFTNIRTAEAAVALVERVYNADPSDSNLMEMNHHPVLLQHAVTV</sequence>
<name>A0AAE1Y8T6_9LAMI</name>
<evidence type="ECO:0000313" key="2">
    <source>
        <dbReference type="Proteomes" id="UP001293254"/>
    </source>
</evidence>
<evidence type="ECO:0000313" key="1">
    <source>
        <dbReference type="EMBL" id="KAK4425457.1"/>
    </source>
</evidence>
<gene>
    <name evidence="1" type="ORF">Salat_1739700</name>
</gene>
<organism evidence="1 2">
    <name type="scientific">Sesamum alatum</name>
    <dbReference type="NCBI Taxonomy" id="300844"/>
    <lineage>
        <taxon>Eukaryota</taxon>
        <taxon>Viridiplantae</taxon>
        <taxon>Streptophyta</taxon>
        <taxon>Embryophyta</taxon>
        <taxon>Tracheophyta</taxon>
        <taxon>Spermatophyta</taxon>
        <taxon>Magnoliopsida</taxon>
        <taxon>eudicotyledons</taxon>
        <taxon>Gunneridae</taxon>
        <taxon>Pentapetalae</taxon>
        <taxon>asterids</taxon>
        <taxon>lamiids</taxon>
        <taxon>Lamiales</taxon>
        <taxon>Pedaliaceae</taxon>
        <taxon>Sesamum</taxon>
    </lineage>
</organism>
<keyword evidence="2" id="KW-1185">Reference proteome</keyword>
<reference evidence="1" key="1">
    <citation type="submission" date="2020-06" db="EMBL/GenBank/DDBJ databases">
        <authorList>
            <person name="Li T."/>
            <person name="Hu X."/>
            <person name="Zhang T."/>
            <person name="Song X."/>
            <person name="Zhang H."/>
            <person name="Dai N."/>
            <person name="Sheng W."/>
            <person name="Hou X."/>
            <person name="Wei L."/>
        </authorList>
    </citation>
    <scope>NUCLEOTIDE SEQUENCE</scope>
    <source>
        <strain evidence="1">3651</strain>
        <tissue evidence="1">Leaf</tissue>
    </source>
</reference>
<accession>A0AAE1Y8T6</accession>
<comment type="caution">
    <text evidence="1">The sequence shown here is derived from an EMBL/GenBank/DDBJ whole genome shotgun (WGS) entry which is preliminary data.</text>
</comment>
<proteinExistence type="predicted"/>